<comment type="subcellular location">
    <subcellularLocation>
        <location evidence="7">Cytoplasm</location>
    </subcellularLocation>
</comment>
<evidence type="ECO:0000256" key="4">
    <source>
        <dbReference type="ARBA" id="ARBA00022840"/>
    </source>
</evidence>
<dbReference type="GO" id="GO:0006421">
    <property type="term" value="P:asparaginyl-tRNA aminoacylation"/>
    <property type="evidence" value="ECO:0007669"/>
    <property type="project" value="UniProtKB-UniRule"/>
</dbReference>
<keyword evidence="7" id="KW-0963">Cytoplasm</keyword>
<dbReference type="Pfam" id="PF00152">
    <property type="entry name" value="tRNA-synt_2"/>
    <property type="match status" value="1"/>
</dbReference>
<dbReference type="InterPro" id="IPR004364">
    <property type="entry name" value="Aa-tRNA-synt_II"/>
</dbReference>
<dbReference type="InterPro" id="IPR006195">
    <property type="entry name" value="aa-tRNA-synth_II"/>
</dbReference>
<keyword evidence="4 7" id="KW-0067">ATP-binding</keyword>
<organism evidence="9 10">
    <name type="scientific">Geosporobacter subterraneus DSM 17957</name>
    <dbReference type="NCBI Taxonomy" id="1121919"/>
    <lineage>
        <taxon>Bacteria</taxon>
        <taxon>Bacillati</taxon>
        <taxon>Bacillota</taxon>
        <taxon>Clostridia</taxon>
        <taxon>Peptostreptococcales</taxon>
        <taxon>Thermotaleaceae</taxon>
        <taxon>Geosporobacter</taxon>
    </lineage>
</organism>
<evidence type="ECO:0000313" key="10">
    <source>
        <dbReference type="Proteomes" id="UP000184536"/>
    </source>
</evidence>
<keyword evidence="3 7" id="KW-0547">Nucleotide-binding</keyword>
<name>A0A1M6DYE8_9FIRM</name>
<evidence type="ECO:0000256" key="7">
    <source>
        <dbReference type="HAMAP-Rule" id="MF_00534"/>
    </source>
</evidence>
<dbReference type="PRINTS" id="PR01042">
    <property type="entry name" value="TRNASYNTHASP"/>
</dbReference>
<dbReference type="SUPFAM" id="SSF55681">
    <property type="entry name" value="Class II aaRS and biotin synthetases"/>
    <property type="match status" value="1"/>
</dbReference>
<dbReference type="GO" id="GO:0016740">
    <property type="term" value="F:transferase activity"/>
    <property type="evidence" value="ECO:0007669"/>
    <property type="project" value="UniProtKB-ARBA"/>
</dbReference>
<dbReference type="SUPFAM" id="SSF50249">
    <property type="entry name" value="Nucleic acid-binding proteins"/>
    <property type="match status" value="1"/>
</dbReference>
<dbReference type="GO" id="GO:0140096">
    <property type="term" value="F:catalytic activity, acting on a protein"/>
    <property type="evidence" value="ECO:0007669"/>
    <property type="project" value="UniProtKB-ARBA"/>
</dbReference>
<dbReference type="InterPro" id="IPR004522">
    <property type="entry name" value="Asn-tRNA-ligase"/>
</dbReference>
<dbReference type="GO" id="GO:0003676">
    <property type="term" value="F:nucleic acid binding"/>
    <property type="evidence" value="ECO:0007669"/>
    <property type="project" value="InterPro"/>
</dbReference>
<dbReference type="Proteomes" id="UP000184536">
    <property type="component" value="Unassembled WGS sequence"/>
</dbReference>
<accession>A0A1M6DYE8</accession>
<evidence type="ECO:0000256" key="1">
    <source>
        <dbReference type="ARBA" id="ARBA00008226"/>
    </source>
</evidence>
<dbReference type="GO" id="GO:0005524">
    <property type="term" value="F:ATP binding"/>
    <property type="evidence" value="ECO:0007669"/>
    <property type="project" value="UniProtKB-UniRule"/>
</dbReference>
<dbReference type="HAMAP" id="MF_00534">
    <property type="entry name" value="Asn_tRNA_synth"/>
    <property type="match status" value="1"/>
</dbReference>
<dbReference type="EC" id="6.1.1.22" evidence="7"/>
<comment type="similarity">
    <text evidence="1 7">Belongs to the class-II aminoacyl-tRNA synthetase family.</text>
</comment>
<dbReference type="InterPro" id="IPR012340">
    <property type="entry name" value="NA-bd_OB-fold"/>
</dbReference>
<dbReference type="OrthoDB" id="9762036at2"/>
<dbReference type="NCBIfam" id="NF003037">
    <property type="entry name" value="PRK03932.1"/>
    <property type="match status" value="1"/>
</dbReference>
<dbReference type="GO" id="GO:0005737">
    <property type="term" value="C:cytoplasm"/>
    <property type="evidence" value="ECO:0007669"/>
    <property type="project" value="UniProtKB-SubCell"/>
</dbReference>
<dbReference type="STRING" id="1121919.SAMN02745975_00572"/>
<gene>
    <name evidence="7" type="primary">asnS</name>
    <name evidence="9" type="ORF">SAMN02745975_00572</name>
</gene>
<dbReference type="PANTHER" id="PTHR22594">
    <property type="entry name" value="ASPARTYL/LYSYL-TRNA SYNTHETASE"/>
    <property type="match status" value="1"/>
</dbReference>
<keyword evidence="10" id="KW-1185">Reference proteome</keyword>
<dbReference type="CDD" id="cd00776">
    <property type="entry name" value="AsxRS_core"/>
    <property type="match status" value="1"/>
</dbReference>
<dbReference type="InterPro" id="IPR002312">
    <property type="entry name" value="Asp/Asn-tRNA-synth_IIb"/>
</dbReference>
<dbReference type="PANTHER" id="PTHR22594:SF34">
    <property type="entry name" value="ASPARAGINE--TRNA LIGASE, MITOCHONDRIAL-RELATED"/>
    <property type="match status" value="1"/>
</dbReference>
<dbReference type="NCBIfam" id="TIGR00457">
    <property type="entry name" value="asnS"/>
    <property type="match status" value="1"/>
</dbReference>
<keyword evidence="2 7" id="KW-0436">Ligase</keyword>
<dbReference type="Gene3D" id="3.30.930.10">
    <property type="entry name" value="Bira Bifunctional Protein, Domain 2"/>
    <property type="match status" value="1"/>
</dbReference>
<evidence type="ECO:0000313" key="9">
    <source>
        <dbReference type="EMBL" id="SHI78284.1"/>
    </source>
</evidence>
<evidence type="ECO:0000256" key="6">
    <source>
        <dbReference type="ARBA" id="ARBA00023146"/>
    </source>
</evidence>
<comment type="catalytic activity">
    <reaction evidence="7">
        <text>tRNA(Asn) + L-asparagine + ATP = L-asparaginyl-tRNA(Asn) + AMP + diphosphate + H(+)</text>
        <dbReference type="Rhea" id="RHEA:11180"/>
        <dbReference type="Rhea" id="RHEA-COMP:9659"/>
        <dbReference type="Rhea" id="RHEA-COMP:9674"/>
        <dbReference type="ChEBI" id="CHEBI:15378"/>
        <dbReference type="ChEBI" id="CHEBI:30616"/>
        <dbReference type="ChEBI" id="CHEBI:33019"/>
        <dbReference type="ChEBI" id="CHEBI:58048"/>
        <dbReference type="ChEBI" id="CHEBI:78442"/>
        <dbReference type="ChEBI" id="CHEBI:78515"/>
        <dbReference type="ChEBI" id="CHEBI:456215"/>
        <dbReference type="EC" id="6.1.1.22"/>
    </reaction>
</comment>
<dbReference type="AlphaFoldDB" id="A0A1M6DYE8"/>
<dbReference type="InterPro" id="IPR004365">
    <property type="entry name" value="NA-bd_OB_tRNA"/>
</dbReference>
<evidence type="ECO:0000256" key="2">
    <source>
        <dbReference type="ARBA" id="ARBA00022598"/>
    </source>
</evidence>
<comment type="subunit">
    <text evidence="7">Homodimer.</text>
</comment>
<keyword evidence="6 7" id="KW-0030">Aminoacyl-tRNA synthetase</keyword>
<feature type="domain" description="Aminoacyl-transfer RNA synthetases class-II family profile" evidence="8">
    <location>
        <begin position="132"/>
        <end position="421"/>
    </location>
</feature>
<sequence length="431" mass="49730">MAVVTTIERISKYVDQDVTIKGWLFNKRSSGKIQFLQIRDGSGFIQGVVVKNDVDPEIFERCKTITQESSIVVTGCVRADDRAPSGFELTVKDVEVVAIAQEYPISLKEHGTDFLMDHRHLWIRTPKQHAVLRIRDEINRAIRDFFHERDFVLVEPPIITPASCEGTTELFEIDYFGQNAYLSQTGQLYAEAAAMAFGKVYSFGPTFRAEKSKTRKHLNEFWMVEPEMAYVDFEGNLKIQEDMVEYIVQRVLENRKMELKTLERNTESLEKVKAPFPRITYTDAVKLLQDNGFQFEWGDDFGAPHETFIAEQYEKPVFITHFPTKMKAFYMQPDPDNPEVILGADLIAPEGYGEIIGGSQRIHDLDLILHKLEEEKLPKEIYEWYIDLRRYGSVPHSGYGLGLERTVAWLCGIDHIRQTIPFARTLNRVYP</sequence>
<dbReference type="PROSITE" id="PS50862">
    <property type="entry name" value="AA_TRNA_LIGASE_II"/>
    <property type="match status" value="1"/>
</dbReference>
<keyword evidence="5 7" id="KW-0648">Protein biosynthesis</keyword>
<dbReference type="InterPro" id="IPR045864">
    <property type="entry name" value="aa-tRNA-synth_II/BPL/LPL"/>
</dbReference>
<evidence type="ECO:0000256" key="5">
    <source>
        <dbReference type="ARBA" id="ARBA00022917"/>
    </source>
</evidence>
<reference evidence="10" key="1">
    <citation type="submission" date="2016-11" db="EMBL/GenBank/DDBJ databases">
        <authorList>
            <person name="Varghese N."/>
            <person name="Submissions S."/>
        </authorList>
    </citation>
    <scope>NUCLEOTIDE SEQUENCE [LARGE SCALE GENOMIC DNA]</scope>
    <source>
        <strain evidence="10">DSM 17957</strain>
    </source>
</reference>
<dbReference type="GO" id="GO:0004816">
    <property type="term" value="F:asparagine-tRNA ligase activity"/>
    <property type="evidence" value="ECO:0007669"/>
    <property type="project" value="UniProtKB-UniRule"/>
</dbReference>
<dbReference type="NCBIfam" id="NF003483">
    <property type="entry name" value="PRK05159.1"/>
    <property type="match status" value="1"/>
</dbReference>
<protein>
    <recommendedName>
        <fullName evidence="7">Asparagine--tRNA ligase</fullName>
        <ecNumber evidence="7">6.1.1.22</ecNumber>
    </recommendedName>
    <alternativeName>
        <fullName evidence="7">Asparaginyl-tRNA synthetase</fullName>
        <shortName evidence="7">AsnRS</shortName>
    </alternativeName>
</protein>
<dbReference type="Pfam" id="PF01336">
    <property type="entry name" value="tRNA_anti-codon"/>
    <property type="match status" value="1"/>
</dbReference>
<evidence type="ECO:0000259" key="8">
    <source>
        <dbReference type="PROSITE" id="PS50862"/>
    </source>
</evidence>
<proteinExistence type="inferred from homology"/>
<dbReference type="EMBL" id="FQZV01000007">
    <property type="protein sequence ID" value="SHI78284.1"/>
    <property type="molecule type" value="Genomic_DNA"/>
</dbReference>
<dbReference type="Gene3D" id="2.40.50.140">
    <property type="entry name" value="Nucleic acid-binding proteins"/>
    <property type="match status" value="1"/>
</dbReference>
<evidence type="ECO:0000256" key="3">
    <source>
        <dbReference type="ARBA" id="ARBA00022741"/>
    </source>
</evidence>
<dbReference type="RefSeq" id="WP_110939863.1">
    <property type="nucleotide sequence ID" value="NZ_FQZV01000007.1"/>
</dbReference>